<name>A0ABQ8JZS7_9APHY</name>
<dbReference type="CDD" id="cd00303">
    <property type="entry name" value="retropepsin_like"/>
    <property type="match status" value="1"/>
</dbReference>
<dbReference type="InterPro" id="IPR021109">
    <property type="entry name" value="Peptidase_aspartic_dom_sf"/>
</dbReference>
<reference evidence="2 3" key="1">
    <citation type="journal article" date="2021" name="Environ. Microbiol.">
        <title>Gene family expansions and transcriptome signatures uncover fungal adaptations to wood decay.</title>
        <authorList>
            <person name="Hage H."/>
            <person name="Miyauchi S."/>
            <person name="Viragh M."/>
            <person name="Drula E."/>
            <person name="Min B."/>
            <person name="Chaduli D."/>
            <person name="Navarro D."/>
            <person name="Favel A."/>
            <person name="Norest M."/>
            <person name="Lesage-Meessen L."/>
            <person name="Balint B."/>
            <person name="Merenyi Z."/>
            <person name="de Eugenio L."/>
            <person name="Morin E."/>
            <person name="Martinez A.T."/>
            <person name="Baldrian P."/>
            <person name="Stursova M."/>
            <person name="Martinez M.J."/>
            <person name="Novotny C."/>
            <person name="Magnuson J.K."/>
            <person name="Spatafora J.W."/>
            <person name="Maurice S."/>
            <person name="Pangilinan J."/>
            <person name="Andreopoulos W."/>
            <person name="LaButti K."/>
            <person name="Hundley H."/>
            <person name="Na H."/>
            <person name="Kuo A."/>
            <person name="Barry K."/>
            <person name="Lipzen A."/>
            <person name="Henrissat B."/>
            <person name="Riley R."/>
            <person name="Ahrendt S."/>
            <person name="Nagy L.G."/>
            <person name="Grigoriev I.V."/>
            <person name="Martin F."/>
            <person name="Rosso M.N."/>
        </authorList>
    </citation>
    <scope>NUCLEOTIDE SEQUENCE [LARGE SCALE GENOMIC DNA]</scope>
    <source>
        <strain evidence="2 3">CIRM-BRFM 1785</strain>
    </source>
</reference>
<evidence type="ECO:0008006" key="4">
    <source>
        <dbReference type="Google" id="ProtNLM"/>
    </source>
</evidence>
<feature type="region of interest" description="Disordered" evidence="1">
    <location>
        <begin position="299"/>
        <end position="318"/>
    </location>
</feature>
<organism evidence="2 3">
    <name type="scientific">Rhodofomes roseus</name>
    <dbReference type="NCBI Taxonomy" id="34475"/>
    <lineage>
        <taxon>Eukaryota</taxon>
        <taxon>Fungi</taxon>
        <taxon>Dikarya</taxon>
        <taxon>Basidiomycota</taxon>
        <taxon>Agaricomycotina</taxon>
        <taxon>Agaricomycetes</taxon>
        <taxon>Polyporales</taxon>
        <taxon>Rhodofomes</taxon>
    </lineage>
</organism>
<dbReference type="Pfam" id="PF13650">
    <property type="entry name" value="Asp_protease_2"/>
    <property type="match status" value="1"/>
</dbReference>
<protein>
    <recommendedName>
        <fullName evidence="4">Retrotransposon gag domain-containing protein</fullName>
    </recommendedName>
</protein>
<dbReference type="EMBL" id="JADCUA010000039">
    <property type="protein sequence ID" value="KAH9829347.1"/>
    <property type="molecule type" value="Genomic_DNA"/>
</dbReference>
<accession>A0ABQ8JZS7</accession>
<comment type="caution">
    <text evidence="2">The sequence shown here is derived from an EMBL/GenBank/DDBJ whole genome shotgun (WGS) entry which is preliminary data.</text>
</comment>
<evidence type="ECO:0000313" key="3">
    <source>
        <dbReference type="Proteomes" id="UP000814176"/>
    </source>
</evidence>
<evidence type="ECO:0000313" key="2">
    <source>
        <dbReference type="EMBL" id="KAH9829347.1"/>
    </source>
</evidence>
<sequence length="602" mass="67154">MVATLARLEHHGSSKAPTLHPGELTAEILCDFEDACANFFNRHKKKIEEADQTSAILGELLDFRIRDWIACDRSTIEALPFKNFMQKLREQFLDKDWAATLHTEILHSRQKGNETFADYSIRAIKKNTVLKRSDAGLEPLRLIQVLEAGIADTLVARVRSHHDELEASKKPDVLKEKGIHPWLQSMKRIDDQQRAEFASFQLYAARIRAETRGGQALGEPSRRGNTASVNAVVKDVPPRPASANRVAPLTVAERALLRAHDGCYKCREFYAGHRRDACPNPWPDPATYRTLTENDALAAKRGRSHSAPPATRRGAPVAAVASSSRVEDVEDDENLPAHPVAAVMGMGRVSYTRSPSVEDLYRPEDDDRSSVRPTPHLLWDCMIDGPLVDEPFQAQALIDSGSHTVLMREPLVRKLGLTLRDLPQPERVELAMASEGKKVTVSLYQYVKLSVSHPSFRWKSRTVRAIVTPGLCADLILGLPFLVRNDIVIDHAARTVVPKTCNFNILHPAPPVPTSVPKPQSVHAGPASPLAAVLERVEVLAAQHRLTELGLDMISRNKDVFEPIPHAELLPSDVWCRIQLKEANKQIVTRTYASPRKYKEAW</sequence>
<feature type="non-terminal residue" evidence="2">
    <location>
        <position position="602"/>
    </location>
</feature>
<dbReference type="RefSeq" id="XP_047772821.1">
    <property type="nucleotide sequence ID" value="XM_047921221.1"/>
</dbReference>
<dbReference type="GeneID" id="72001953"/>
<evidence type="ECO:0000256" key="1">
    <source>
        <dbReference type="SAM" id="MobiDB-lite"/>
    </source>
</evidence>
<proteinExistence type="predicted"/>
<gene>
    <name evidence="2" type="ORF">C8Q71DRAFT_718361</name>
</gene>
<dbReference type="Gene3D" id="2.40.70.10">
    <property type="entry name" value="Acid Proteases"/>
    <property type="match status" value="1"/>
</dbReference>
<keyword evidence="3" id="KW-1185">Reference proteome</keyword>
<dbReference type="Proteomes" id="UP000814176">
    <property type="component" value="Unassembled WGS sequence"/>
</dbReference>